<comment type="caution">
    <text evidence="2">The sequence shown here is derived from an EMBL/GenBank/DDBJ whole genome shotgun (WGS) entry which is preliminary data.</text>
</comment>
<dbReference type="InterPro" id="IPR003118">
    <property type="entry name" value="Pointed_dom"/>
</dbReference>
<feature type="domain" description="PNT" evidence="1">
    <location>
        <begin position="59"/>
        <end position="143"/>
    </location>
</feature>
<dbReference type="PROSITE" id="PS51433">
    <property type="entry name" value="PNT"/>
    <property type="match status" value="1"/>
</dbReference>
<name>A0AAW1U0T9_9CUCU</name>
<accession>A0AAW1U0T9</accession>
<dbReference type="Pfam" id="PF02198">
    <property type="entry name" value="SAM_PNT"/>
    <property type="match status" value="1"/>
</dbReference>
<dbReference type="SMART" id="SM00251">
    <property type="entry name" value="SAM_PNT"/>
    <property type="match status" value="1"/>
</dbReference>
<organism evidence="2 3">
    <name type="scientific">Henosepilachna vigintioctopunctata</name>
    <dbReference type="NCBI Taxonomy" id="420089"/>
    <lineage>
        <taxon>Eukaryota</taxon>
        <taxon>Metazoa</taxon>
        <taxon>Ecdysozoa</taxon>
        <taxon>Arthropoda</taxon>
        <taxon>Hexapoda</taxon>
        <taxon>Insecta</taxon>
        <taxon>Pterygota</taxon>
        <taxon>Neoptera</taxon>
        <taxon>Endopterygota</taxon>
        <taxon>Coleoptera</taxon>
        <taxon>Polyphaga</taxon>
        <taxon>Cucujiformia</taxon>
        <taxon>Coccinelloidea</taxon>
        <taxon>Coccinellidae</taxon>
        <taxon>Epilachninae</taxon>
        <taxon>Epilachnini</taxon>
        <taxon>Henosepilachna</taxon>
    </lineage>
</organism>
<gene>
    <name evidence="2" type="ORF">WA026_002589</name>
</gene>
<evidence type="ECO:0000313" key="3">
    <source>
        <dbReference type="Proteomes" id="UP001431783"/>
    </source>
</evidence>
<dbReference type="GO" id="GO:0043565">
    <property type="term" value="F:sequence-specific DNA binding"/>
    <property type="evidence" value="ECO:0007669"/>
    <property type="project" value="InterPro"/>
</dbReference>
<dbReference type="InterPro" id="IPR013761">
    <property type="entry name" value="SAM/pointed_sf"/>
</dbReference>
<dbReference type="EMBL" id="JARQZJ010000031">
    <property type="protein sequence ID" value="KAK9874237.1"/>
    <property type="molecule type" value="Genomic_DNA"/>
</dbReference>
<protein>
    <recommendedName>
        <fullName evidence="1">PNT domain-containing protein</fullName>
    </recommendedName>
</protein>
<sequence length="148" mass="17140">MTCGSVNASPIVFGDRLFIRSYSYNHPIKIGFYCGKTKLRMALGTAERIPVRYNASEHWFSYRDNGDVHEDTLPKDPRQWTREDVAHWVKLLTSQHRLPEVSPSRFLMNGKALCLMTLSMFLDRVPLGGKLFYKDFQLRLCSTLYSSK</sequence>
<evidence type="ECO:0000259" key="1">
    <source>
        <dbReference type="PROSITE" id="PS51433"/>
    </source>
</evidence>
<reference evidence="2 3" key="1">
    <citation type="submission" date="2023-03" db="EMBL/GenBank/DDBJ databases">
        <title>Genome insight into feeding habits of ladybird beetles.</title>
        <authorList>
            <person name="Li H.-S."/>
            <person name="Huang Y.-H."/>
            <person name="Pang H."/>
        </authorList>
    </citation>
    <scope>NUCLEOTIDE SEQUENCE [LARGE SCALE GENOMIC DNA]</scope>
    <source>
        <strain evidence="2">SYSU_2023b</strain>
        <tissue evidence="2">Whole body</tissue>
    </source>
</reference>
<proteinExistence type="predicted"/>
<dbReference type="SUPFAM" id="SSF47769">
    <property type="entry name" value="SAM/Pointed domain"/>
    <property type="match status" value="1"/>
</dbReference>
<dbReference type="Proteomes" id="UP001431783">
    <property type="component" value="Unassembled WGS sequence"/>
</dbReference>
<evidence type="ECO:0000313" key="2">
    <source>
        <dbReference type="EMBL" id="KAK9874237.1"/>
    </source>
</evidence>
<dbReference type="FunFam" id="1.10.150.50:FF:000061">
    <property type="entry name" value="Ets DNA-binding protein pokkuri"/>
    <property type="match status" value="1"/>
</dbReference>
<keyword evidence="3" id="KW-1185">Reference proteome</keyword>
<dbReference type="CDD" id="cd08536">
    <property type="entry name" value="SAM_PNT-Mae"/>
    <property type="match status" value="1"/>
</dbReference>
<dbReference type="AlphaFoldDB" id="A0AAW1U0T9"/>
<dbReference type="Gene3D" id="1.10.150.50">
    <property type="entry name" value="Transcription Factor, Ets-1"/>
    <property type="match status" value="1"/>
</dbReference>